<evidence type="ECO:0000256" key="7">
    <source>
        <dbReference type="SAM" id="Phobius"/>
    </source>
</evidence>
<dbReference type="InterPro" id="IPR032808">
    <property type="entry name" value="DoxX"/>
</dbReference>
<evidence type="ECO:0000256" key="2">
    <source>
        <dbReference type="ARBA" id="ARBA00006679"/>
    </source>
</evidence>
<comment type="similarity">
    <text evidence="2">Belongs to the DoxX family.</text>
</comment>
<dbReference type="PANTHER" id="PTHR33452:SF1">
    <property type="entry name" value="INNER MEMBRANE PROTEIN YPHA-RELATED"/>
    <property type="match status" value="1"/>
</dbReference>
<comment type="subcellular location">
    <subcellularLocation>
        <location evidence="1">Cell membrane</location>
        <topology evidence="1">Multi-pass membrane protein</topology>
    </subcellularLocation>
</comment>
<dbReference type="InterPro" id="IPR051907">
    <property type="entry name" value="DoxX-like_oxidoreductase"/>
</dbReference>
<sequence length="172" mass="17204">MSIDVGLLVVRLALGFVLFVHGTQKLFAWFHGPGMVKAPMIFEGLGQRPGPAMARLAATCELAAAVLLALGAAVPLGVAIAVGTMLVAGFAATLKAGRVWAAAGGGELPFVLAVMAATLAFTGPGGWSLDAATGAPWHPADIGTGIAALVVAVLAAAGPMVRTTRALRPART</sequence>
<dbReference type="PANTHER" id="PTHR33452">
    <property type="entry name" value="OXIDOREDUCTASE CATD-RELATED"/>
    <property type="match status" value="1"/>
</dbReference>
<keyword evidence="3" id="KW-1003">Cell membrane</keyword>
<keyword evidence="4 7" id="KW-0812">Transmembrane</keyword>
<evidence type="ECO:0000256" key="5">
    <source>
        <dbReference type="ARBA" id="ARBA00022989"/>
    </source>
</evidence>
<evidence type="ECO:0000256" key="3">
    <source>
        <dbReference type="ARBA" id="ARBA00022475"/>
    </source>
</evidence>
<keyword evidence="5 7" id="KW-1133">Transmembrane helix</keyword>
<keyword evidence="9" id="KW-1185">Reference proteome</keyword>
<evidence type="ECO:0000256" key="4">
    <source>
        <dbReference type="ARBA" id="ARBA00022692"/>
    </source>
</evidence>
<dbReference type="RefSeq" id="WP_345381150.1">
    <property type="nucleotide sequence ID" value="NZ_BAABIC010000009.1"/>
</dbReference>
<keyword evidence="6 7" id="KW-0472">Membrane</keyword>
<feature type="transmembrane region" description="Helical" evidence="7">
    <location>
        <begin position="142"/>
        <end position="161"/>
    </location>
</feature>
<accession>A0ABP8WKP4</accession>
<organism evidence="8 9">
    <name type="scientific">Pseudonocardia yuanmonensis</name>
    <dbReference type="NCBI Taxonomy" id="1095914"/>
    <lineage>
        <taxon>Bacteria</taxon>
        <taxon>Bacillati</taxon>
        <taxon>Actinomycetota</taxon>
        <taxon>Actinomycetes</taxon>
        <taxon>Pseudonocardiales</taxon>
        <taxon>Pseudonocardiaceae</taxon>
        <taxon>Pseudonocardia</taxon>
    </lineage>
</organism>
<dbReference type="Proteomes" id="UP001500325">
    <property type="component" value="Unassembled WGS sequence"/>
</dbReference>
<feature type="transmembrane region" description="Helical" evidence="7">
    <location>
        <begin position="99"/>
        <end position="122"/>
    </location>
</feature>
<protein>
    <recommendedName>
        <fullName evidence="10">Oxidoreductase</fullName>
    </recommendedName>
</protein>
<evidence type="ECO:0000256" key="6">
    <source>
        <dbReference type="ARBA" id="ARBA00023136"/>
    </source>
</evidence>
<evidence type="ECO:0000313" key="9">
    <source>
        <dbReference type="Proteomes" id="UP001500325"/>
    </source>
</evidence>
<feature type="transmembrane region" description="Helical" evidence="7">
    <location>
        <begin position="62"/>
        <end position="87"/>
    </location>
</feature>
<name>A0ABP8WKP4_9PSEU</name>
<proteinExistence type="inferred from homology"/>
<gene>
    <name evidence="8" type="ORF">GCM10023215_30400</name>
</gene>
<comment type="caution">
    <text evidence="8">The sequence shown here is derived from an EMBL/GenBank/DDBJ whole genome shotgun (WGS) entry which is preliminary data.</text>
</comment>
<evidence type="ECO:0008006" key="10">
    <source>
        <dbReference type="Google" id="ProtNLM"/>
    </source>
</evidence>
<dbReference type="EMBL" id="BAABIC010000009">
    <property type="protein sequence ID" value="GAA4691422.1"/>
    <property type="molecule type" value="Genomic_DNA"/>
</dbReference>
<evidence type="ECO:0000313" key="8">
    <source>
        <dbReference type="EMBL" id="GAA4691422.1"/>
    </source>
</evidence>
<evidence type="ECO:0000256" key="1">
    <source>
        <dbReference type="ARBA" id="ARBA00004651"/>
    </source>
</evidence>
<reference evidence="9" key="1">
    <citation type="journal article" date="2019" name="Int. J. Syst. Evol. Microbiol.">
        <title>The Global Catalogue of Microorganisms (GCM) 10K type strain sequencing project: providing services to taxonomists for standard genome sequencing and annotation.</title>
        <authorList>
            <consortium name="The Broad Institute Genomics Platform"/>
            <consortium name="The Broad Institute Genome Sequencing Center for Infectious Disease"/>
            <person name="Wu L."/>
            <person name="Ma J."/>
        </authorList>
    </citation>
    <scope>NUCLEOTIDE SEQUENCE [LARGE SCALE GENOMIC DNA]</scope>
    <source>
        <strain evidence="9">JCM 18055</strain>
    </source>
</reference>
<dbReference type="Pfam" id="PF07681">
    <property type="entry name" value="DoxX"/>
    <property type="match status" value="1"/>
</dbReference>